<feature type="compositionally biased region" description="Low complexity" evidence="1">
    <location>
        <begin position="165"/>
        <end position="183"/>
    </location>
</feature>
<reference evidence="4" key="1">
    <citation type="journal article" date="2019" name="Int. J. Syst. Evol. Microbiol.">
        <title>The Global Catalogue of Microorganisms (GCM) 10K type strain sequencing project: providing services to taxonomists for standard genome sequencing and annotation.</title>
        <authorList>
            <consortium name="The Broad Institute Genomics Platform"/>
            <consortium name="The Broad Institute Genome Sequencing Center for Infectious Disease"/>
            <person name="Wu L."/>
            <person name="Ma J."/>
        </authorList>
    </citation>
    <scope>NUCLEOTIDE SEQUENCE [LARGE SCALE GENOMIC DNA]</scope>
    <source>
        <strain evidence="4">JCM 15503</strain>
    </source>
</reference>
<evidence type="ECO:0000313" key="4">
    <source>
        <dbReference type="Proteomes" id="UP001500279"/>
    </source>
</evidence>
<gene>
    <name evidence="3" type="primary">tssA_1</name>
    <name evidence="3" type="ORF">GCM10009107_23830</name>
</gene>
<feature type="region of interest" description="Disordered" evidence="1">
    <location>
        <begin position="163"/>
        <end position="183"/>
    </location>
</feature>
<organism evidence="3 4">
    <name type="scientific">Ideonella azotifigens</name>
    <dbReference type="NCBI Taxonomy" id="513160"/>
    <lineage>
        <taxon>Bacteria</taxon>
        <taxon>Pseudomonadati</taxon>
        <taxon>Pseudomonadota</taxon>
        <taxon>Betaproteobacteria</taxon>
        <taxon>Burkholderiales</taxon>
        <taxon>Sphaerotilaceae</taxon>
        <taxon>Ideonella</taxon>
    </lineage>
</organism>
<name>A0ABP3V7V4_9BURK</name>
<proteinExistence type="predicted"/>
<comment type="caution">
    <text evidence="3">The sequence shown here is derived from an EMBL/GenBank/DDBJ whole genome shotgun (WGS) entry which is preliminary data.</text>
</comment>
<dbReference type="InterPro" id="IPR010657">
    <property type="entry name" value="ImpA_N"/>
</dbReference>
<protein>
    <submittedName>
        <fullName evidence="3">Type VI secretion system protein TssA</fullName>
    </submittedName>
</protein>
<evidence type="ECO:0000259" key="2">
    <source>
        <dbReference type="Pfam" id="PF06812"/>
    </source>
</evidence>
<dbReference type="Pfam" id="PF06812">
    <property type="entry name" value="ImpA_N"/>
    <property type="match status" value="1"/>
</dbReference>
<accession>A0ABP3V7V4</accession>
<dbReference type="RefSeq" id="WP_231011448.1">
    <property type="nucleotide sequence ID" value="NZ_BAAAEW010000014.1"/>
</dbReference>
<dbReference type="InterPro" id="IPR017740">
    <property type="entry name" value="TssA-like"/>
</dbReference>
<dbReference type="Proteomes" id="UP001500279">
    <property type="component" value="Unassembled WGS sequence"/>
</dbReference>
<evidence type="ECO:0000313" key="3">
    <source>
        <dbReference type="EMBL" id="GAA0751272.1"/>
    </source>
</evidence>
<keyword evidence="4" id="KW-1185">Reference proteome</keyword>
<dbReference type="PANTHER" id="PTHR37951">
    <property type="entry name" value="CYTOPLASMIC PROTEIN-RELATED"/>
    <property type="match status" value="1"/>
</dbReference>
<dbReference type="EMBL" id="BAAAEW010000014">
    <property type="protein sequence ID" value="GAA0751272.1"/>
    <property type="molecule type" value="Genomic_DNA"/>
</dbReference>
<dbReference type="PANTHER" id="PTHR37951:SF1">
    <property type="entry name" value="TYPE VI SECRETION SYSTEM COMPONENT TSSA1"/>
    <property type="match status" value="1"/>
</dbReference>
<sequence length="362" mass="38272">MELESLLAPVSPAQPGGVDMSLSAEVDAIQDMRREDDPTLDQGEWVATLKVADWPGVARASEALLRERSKDLRVAGWLTEALARVHGFQGLADGLALCAGLLDRHWAHLHPLPDDGDQEERIGNLGWLSGQVQALSRQIVLVPRGAKGYSLAEIESARARRLAGESDSAASPSSGAGKAGEPPLTLELVQRTLSGAGLRAYEAQVAQVERARSAWQALERAVDARLGQDGPSFVGPRRALEAAHDALSKLGREAGLVGAPLAAADASEAAQAELAAAGPGPAGGAVMPGRIQSRAQALEQLRLVAEYFRATEPHSPVAYLADKAARWGTMPLHDWLRAVVKDGGSLAHVEELLGIERRDDNG</sequence>
<feature type="domain" description="ImpA N-terminal" evidence="2">
    <location>
        <begin position="7"/>
        <end position="129"/>
    </location>
</feature>
<evidence type="ECO:0000256" key="1">
    <source>
        <dbReference type="SAM" id="MobiDB-lite"/>
    </source>
</evidence>
<dbReference type="NCBIfam" id="TIGR03363">
    <property type="entry name" value="VI_chp_8"/>
    <property type="match status" value="1"/>
</dbReference>